<name>A0ABR7VW93_9FLAO</name>
<protein>
    <submittedName>
        <fullName evidence="2">CAP domain-containing protein</fullName>
    </submittedName>
</protein>
<accession>A0ABR7VW93</accession>
<dbReference type="InterPro" id="IPR014044">
    <property type="entry name" value="CAP_dom"/>
</dbReference>
<dbReference type="InterPro" id="IPR035940">
    <property type="entry name" value="CAP_sf"/>
</dbReference>
<feature type="domain" description="SCP" evidence="1">
    <location>
        <begin position="44"/>
        <end position="156"/>
    </location>
</feature>
<dbReference type="PANTHER" id="PTHR31157">
    <property type="entry name" value="SCP DOMAIN-CONTAINING PROTEIN"/>
    <property type="match status" value="1"/>
</dbReference>
<dbReference type="Proteomes" id="UP000651837">
    <property type="component" value="Unassembled WGS sequence"/>
</dbReference>
<dbReference type="PANTHER" id="PTHR31157:SF1">
    <property type="entry name" value="SCP DOMAIN-CONTAINING PROTEIN"/>
    <property type="match status" value="1"/>
</dbReference>
<keyword evidence="3" id="KW-1185">Reference proteome</keyword>
<sequence>MKMRLSQAFLIISVLILNSCSQESLDDTDIIEAKNAIEVENDLLDIVNGHRLSMGYSSMEFSAIAYEYANKHNDHMIATGSLSHDGFSSRASSISSEVNAEMVAENVAKDYASAYEAFEKWLASAEHKKTMEGNFTHTAVSVKKDNDGHLYFTQLFYR</sequence>
<dbReference type="Pfam" id="PF00188">
    <property type="entry name" value="CAP"/>
    <property type="match status" value="1"/>
</dbReference>
<evidence type="ECO:0000259" key="1">
    <source>
        <dbReference type="Pfam" id="PF00188"/>
    </source>
</evidence>
<evidence type="ECO:0000313" key="3">
    <source>
        <dbReference type="Proteomes" id="UP000651837"/>
    </source>
</evidence>
<dbReference type="EMBL" id="JACWLN010000002">
    <property type="protein sequence ID" value="MBD1260239.1"/>
    <property type="molecule type" value="Genomic_DNA"/>
</dbReference>
<reference evidence="2 3" key="1">
    <citation type="submission" date="2020-07" db="EMBL/GenBank/DDBJ databases">
        <title>The draft genome sequence of Maribacter polysiphoniae KCTC 22021.</title>
        <authorList>
            <person name="Mu L."/>
        </authorList>
    </citation>
    <scope>NUCLEOTIDE SEQUENCE [LARGE SCALE GENOMIC DNA]</scope>
    <source>
        <strain evidence="2 3">KCTC 22021</strain>
    </source>
</reference>
<dbReference type="SUPFAM" id="SSF55797">
    <property type="entry name" value="PR-1-like"/>
    <property type="match status" value="1"/>
</dbReference>
<dbReference type="Gene3D" id="3.40.33.10">
    <property type="entry name" value="CAP"/>
    <property type="match status" value="1"/>
</dbReference>
<gene>
    <name evidence="2" type="ORF">HZY62_06555</name>
</gene>
<evidence type="ECO:0000313" key="2">
    <source>
        <dbReference type="EMBL" id="MBD1260239.1"/>
    </source>
</evidence>
<organism evidence="2 3">
    <name type="scientific">Maribacter polysiphoniae</name>
    <dbReference type="NCBI Taxonomy" id="429344"/>
    <lineage>
        <taxon>Bacteria</taxon>
        <taxon>Pseudomonadati</taxon>
        <taxon>Bacteroidota</taxon>
        <taxon>Flavobacteriia</taxon>
        <taxon>Flavobacteriales</taxon>
        <taxon>Flavobacteriaceae</taxon>
        <taxon>Maribacter</taxon>
    </lineage>
</organism>
<dbReference type="RefSeq" id="WP_109648629.1">
    <property type="nucleotide sequence ID" value="NZ_JACWLN010000002.1"/>
</dbReference>
<comment type="caution">
    <text evidence="2">The sequence shown here is derived from an EMBL/GenBank/DDBJ whole genome shotgun (WGS) entry which is preliminary data.</text>
</comment>
<proteinExistence type="predicted"/>
<dbReference type="CDD" id="cd05379">
    <property type="entry name" value="CAP_bacterial"/>
    <property type="match status" value="1"/>
</dbReference>